<keyword evidence="1" id="KW-0863">Zinc-finger</keyword>
<comment type="caution">
    <text evidence="3">The sequence shown here is derived from an EMBL/GenBank/DDBJ whole genome shotgun (WGS) entry which is preliminary data.</text>
</comment>
<dbReference type="EMBL" id="JAOPHQ010006025">
    <property type="protein sequence ID" value="KAK0133057.1"/>
    <property type="molecule type" value="Genomic_DNA"/>
</dbReference>
<dbReference type="PANTHER" id="PTHR47526">
    <property type="entry name" value="ATP-DEPENDENT DNA HELICASE"/>
    <property type="match status" value="1"/>
</dbReference>
<reference evidence="3" key="1">
    <citation type="journal article" date="2023" name="Front. Mar. Sci.">
        <title>A new Merluccius polli reference genome to investigate the effects of global change in West African waters.</title>
        <authorList>
            <person name="Mateo J.L."/>
            <person name="Blanco-Fernandez C."/>
            <person name="Garcia-Vazquez E."/>
            <person name="Machado-Schiaffino G."/>
        </authorList>
    </citation>
    <scope>NUCLEOTIDE SEQUENCE</scope>
    <source>
        <strain evidence="3">C29</strain>
        <tissue evidence="3">Fin</tissue>
    </source>
</reference>
<dbReference type="PANTHER" id="PTHR47526:SF3">
    <property type="entry name" value="PHD-TYPE DOMAIN-CONTAINING PROTEIN"/>
    <property type="match status" value="1"/>
</dbReference>
<keyword evidence="1" id="KW-0862">Zinc</keyword>
<accession>A0AA47NQT5</accession>
<gene>
    <name evidence="3" type="ORF">N1851_031573</name>
</gene>
<keyword evidence="1" id="KW-0479">Metal-binding</keyword>
<feature type="domain" description="SWIM-type" evidence="2">
    <location>
        <begin position="118"/>
        <end position="154"/>
    </location>
</feature>
<dbReference type="AlphaFoldDB" id="A0AA47NQT5"/>
<dbReference type="Proteomes" id="UP001174136">
    <property type="component" value="Unassembled WGS sequence"/>
</dbReference>
<proteinExistence type="predicted"/>
<evidence type="ECO:0000256" key="1">
    <source>
        <dbReference type="PROSITE-ProRule" id="PRU00325"/>
    </source>
</evidence>
<evidence type="ECO:0000259" key="2">
    <source>
        <dbReference type="PROSITE" id="PS50966"/>
    </source>
</evidence>
<protein>
    <recommendedName>
        <fullName evidence="2">SWIM-type domain-containing protein</fullName>
    </recommendedName>
</protein>
<sequence length="311" mass="35341">MAVHTAHLNPTEKERYLSKVSILGCDPYLIPATVFCPLTSAKRLPQLTFPDIYIYLIHNPSPYSRDSLRAFKSTDAYQYSVAGWVKEARIWHLELQKLYVIIAHVHHSQALSTKLTWPWIVVQEEGTVVMAHCTCMAGLGEVCSHAAALMFSVLAAVDRREGQTCTEKPCAWSKPSDKHVMYKELSHIFANQDQGKTQDPWQHMRPSTDEFKSFCEQLHQSEDQEVKPKKSAILSVIEGHSHRYIPRTVQLNLPPPLTNLYSSTRLDLNLPTLLEEGAKVFVELYLSTEQVSNDSDIPCLTSPLIRKRFIP</sequence>
<dbReference type="PROSITE" id="PS50966">
    <property type="entry name" value="ZF_SWIM"/>
    <property type="match status" value="1"/>
</dbReference>
<keyword evidence="4" id="KW-1185">Reference proteome</keyword>
<organism evidence="3 4">
    <name type="scientific">Merluccius polli</name>
    <name type="common">Benguela hake</name>
    <name type="synonym">Merluccius cadenati</name>
    <dbReference type="NCBI Taxonomy" id="89951"/>
    <lineage>
        <taxon>Eukaryota</taxon>
        <taxon>Metazoa</taxon>
        <taxon>Chordata</taxon>
        <taxon>Craniata</taxon>
        <taxon>Vertebrata</taxon>
        <taxon>Euteleostomi</taxon>
        <taxon>Actinopterygii</taxon>
        <taxon>Neopterygii</taxon>
        <taxon>Teleostei</taxon>
        <taxon>Neoteleostei</taxon>
        <taxon>Acanthomorphata</taxon>
        <taxon>Zeiogadaria</taxon>
        <taxon>Gadariae</taxon>
        <taxon>Gadiformes</taxon>
        <taxon>Gadoidei</taxon>
        <taxon>Merlucciidae</taxon>
        <taxon>Merluccius</taxon>
    </lineage>
</organism>
<name>A0AA47NQT5_MERPO</name>
<dbReference type="InterPro" id="IPR007527">
    <property type="entry name" value="Znf_SWIM"/>
</dbReference>
<evidence type="ECO:0000313" key="3">
    <source>
        <dbReference type="EMBL" id="KAK0133057.1"/>
    </source>
</evidence>
<evidence type="ECO:0000313" key="4">
    <source>
        <dbReference type="Proteomes" id="UP001174136"/>
    </source>
</evidence>
<dbReference type="GO" id="GO:0008270">
    <property type="term" value="F:zinc ion binding"/>
    <property type="evidence" value="ECO:0007669"/>
    <property type="project" value="UniProtKB-KW"/>
</dbReference>